<dbReference type="PANTHER" id="PTHR33841:SF1">
    <property type="entry name" value="DNA METHYLTRANSFERASE A"/>
    <property type="match status" value="1"/>
</dbReference>
<dbReference type="GO" id="GO:0009007">
    <property type="term" value="F:site-specific DNA-methyltransferase (adenine-specific) activity"/>
    <property type="evidence" value="ECO:0007669"/>
    <property type="project" value="UniProtKB-EC"/>
</dbReference>
<dbReference type="GO" id="GO:0005524">
    <property type="term" value="F:ATP binding"/>
    <property type="evidence" value="ECO:0007669"/>
    <property type="project" value="UniProtKB-KW"/>
</dbReference>
<organism evidence="8 9">
    <name type="scientific">Corynebacterium pilosum</name>
    <dbReference type="NCBI Taxonomy" id="35756"/>
    <lineage>
        <taxon>Bacteria</taxon>
        <taxon>Bacillati</taxon>
        <taxon>Actinomycetota</taxon>
        <taxon>Actinomycetes</taxon>
        <taxon>Mycobacteriales</taxon>
        <taxon>Corynebacteriaceae</taxon>
        <taxon>Corynebacterium</taxon>
    </lineage>
</organism>
<keyword evidence="8" id="KW-0378">Hydrolase</keyword>
<dbReference type="GO" id="GO:0032259">
    <property type="term" value="P:methylation"/>
    <property type="evidence" value="ECO:0007669"/>
    <property type="project" value="UniProtKB-KW"/>
</dbReference>
<dbReference type="EC" id="2.1.1.72" evidence="1"/>
<keyword evidence="3" id="KW-0808">Transferase</keyword>
<dbReference type="GO" id="GO:0009036">
    <property type="term" value="F:type II site-specific deoxyribonuclease activity"/>
    <property type="evidence" value="ECO:0007669"/>
    <property type="project" value="UniProtKB-EC"/>
</dbReference>
<proteinExistence type="predicted"/>
<keyword evidence="4" id="KW-0949">S-adenosyl-L-methionine</keyword>
<comment type="catalytic activity">
    <reaction evidence="5">
        <text>a 2'-deoxyadenosine in DNA + S-adenosyl-L-methionine = an N(6)-methyl-2'-deoxyadenosine in DNA + S-adenosyl-L-homocysteine + H(+)</text>
        <dbReference type="Rhea" id="RHEA:15197"/>
        <dbReference type="Rhea" id="RHEA-COMP:12418"/>
        <dbReference type="Rhea" id="RHEA-COMP:12419"/>
        <dbReference type="ChEBI" id="CHEBI:15378"/>
        <dbReference type="ChEBI" id="CHEBI:57856"/>
        <dbReference type="ChEBI" id="CHEBI:59789"/>
        <dbReference type="ChEBI" id="CHEBI:90615"/>
        <dbReference type="ChEBI" id="CHEBI:90616"/>
        <dbReference type="EC" id="2.1.1.72"/>
    </reaction>
</comment>
<dbReference type="EMBL" id="UFXQ01000001">
    <property type="protein sequence ID" value="STC69262.1"/>
    <property type="molecule type" value="Genomic_DNA"/>
</dbReference>
<evidence type="ECO:0000256" key="3">
    <source>
        <dbReference type="ARBA" id="ARBA00022679"/>
    </source>
</evidence>
<dbReference type="InterPro" id="IPR011639">
    <property type="entry name" value="MethylTrfase_TaqI-like_dom"/>
</dbReference>
<feature type="domain" description="Restriction endonuclease type I HsdR N-terminal" evidence="6">
    <location>
        <begin position="72"/>
        <end position="139"/>
    </location>
</feature>
<dbReference type="InterPro" id="IPR029063">
    <property type="entry name" value="SAM-dependent_MTases_sf"/>
</dbReference>
<name>A0A376CLW8_9CORY</name>
<keyword evidence="2" id="KW-0489">Methyltransferase</keyword>
<dbReference type="InterPro" id="IPR050953">
    <property type="entry name" value="N4_N6_ade-DNA_methylase"/>
</dbReference>
<dbReference type="PRINTS" id="PR00507">
    <property type="entry name" value="N12N6MTFRASE"/>
</dbReference>
<dbReference type="InterPro" id="IPR002052">
    <property type="entry name" value="DNA_methylase_N6_adenine_CS"/>
</dbReference>
<evidence type="ECO:0000259" key="6">
    <source>
        <dbReference type="Pfam" id="PF04313"/>
    </source>
</evidence>
<keyword evidence="9" id="KW-1185">Reference proteome</keyword>
<evidence type="ECO:0000256" key="1">
    <source>
        <dbReference type="ARBA" id="ARBA00011900"/>
    </source>
</evidence>
<dbReference type="GO" id="GO:0009307">
    <property type="term" value="P:DNA restriction-modification system"/>
    <property type="evidence" value="ECO:0007669"/>
    <property type="project" value="UniProtKB-KW"/>
</dbReference>
<dbReference type="PANTHER" id="PTHR33841">
    <property type="entry name" value="DNA METHYLTRANSFERASE YEEA-RELATED"/>
    <property type="match status" value="1"/>
</dbReference>
<dbReference type="AlphaFoldDB" id="A0A376CLW8"/>
<evidence type="ECO:0000256" key="4">
    <source>
        <dbReference type="ARBA" id="ARBA00022691"/>
    </source>
</evidence>
<evidence type="ECO:0000259" key="7">
    <source>
        <dbReference type="Pfam" id="PF07669"/>
    </source>
</evidence>
<feature type="domain" description="Type II methyltransferase M.TaqI-like" evidence="7">
    <location>
        <begin position="443"/>
        <end position="622"/>
    </location>
</feature>
<dbReference type="SUPFAM" id="SSF53335">
    <property type="entry name" value="S-adenosyl-L-methionine-dependent methyltransferases"/>
    <property type="match status" value="1"/>
</dbReference>
<evidence type="ECO:0000313" key="9">
    <source>
        <dbReference type="Proteomes" id="UP000254467"/>
    </source>
</evidence>
<dbReference type="GO" id="GO:0003677">
    <property type="term" value="F:DNA binding"/>
    <property type="evidence" value="ECO:0007669"/>
    <property type="project" value="UniProtKB-KW"/>
</dbReference>
<dbReference type="REBASE" id="429742">
    <property type="entry name" value="Cpi11862ORF1045P"/>
</dbReference>
<dbReference type="Pfam" id="PF04313">
    <property type="entry name" value="HSDR_N"/>
    <property type="match status" value="1"/>
</dbReference>
<dbReference type="Proteomes" id="UP000254467">
    <property type="component" value="Unassembled WGS sequence"/>
</dbReference>
<dbReference type="Gene3D" id="3.40.50.150">
    <property type="entry name" value="Vaccinia Virus protein VP39"/>
    <property type="match status" value="1"/>
</dbReference>
<evidence type="ECO:0000256" key="5">
    <source>
        <dbReference type="ARBA" id="ARBA00047942"/>
    </source>
</evidence>
<sequence length="993" mass="112624">MAAVAPVNVEKLVEKFNSGFSHYTASLGNYLEADVRSEFIDPLLRELGWDIDNRNALIPSMRPVVREENQPRAGKSGKRPDYTLRVNGINKFYVEAKKPSVDILNDLSSIRQARSYGWTGQHPIAVLTNFRHIRVFDATVPIDVNDLPTTALLFESEYRDLNKNWSRLYELLGQESVEDQSWEAQFKNFKAPSHLPADERFIRQLNQWRLELGDSLVNRNPQLTGDELNDAVQQILNRLIFVRMCEDRGIEGEGVLRDAFAGTTTDIAKFFDKLDRTYNTGIFGPSSNPRDPMRLVDAHVLREIVNHLYAPFSPFSFAVLDADFLGLVYESTLAEYLTVSEKIDHRSVALNPKKEYEKRDVVTTPQVLVDSTVQAAFAELTVHSPTVLDFAVGSGRFLVSAFETIVQNEIARRLGLPGRPGLLKIGDDDYRLVFEEKRRVLEECCFGIDIDFNAVEVARFSLLIRLLEDETAETLPAGKQRILPSLESNIIHGNTLVREMPSTASEENVLQTRPLDLEWGGLPASFDLIVGNPPYMAPEEMKAYNSWELQYLKKNYRTAHKQFDKYFAFVEFAVDHLSKEGVLGVVIPNKWMTIGAATKFRSMLREEVSVVKLSNFRHVQLFEEKSIYVCILVASHNPRPSFEYSEPDSAEEYASSSTRTEILDADNLPTNMEGAWVLPANPVEARVLKRLFKDSIPLGQVVKPRNGVQTSANAIMVLTSPKVDNGYVEFENKGRTWRIEEAITRPYLDDSKGIRSHREVEADSRIIFPYRTALDGKNSSGYEVLPEHEMAEFYPLAFSYLQAHREKLAKRNVVESEREKAFYVYGRTQAIGYCTAAPKIFYSVNQRGEKYGLDTTGIVYQSGGTAGEVALFPEDARYSLDYVLGVLDQPVVEFYLRKRGSPFRGGYFARGTAVIAEVPLPKLNFDDPEDIRFQESVIDLMKGLRKLNSQIDSIAKRDLTGHKYKIATLRKLLQDLFLERWGLSAGEVETLRL</sequence>
<evidence type="ECO:0000256" key="2">
    <source>
        <dbReference type="ARBA" id="ARBA00022603"/>
    </source>
</evidence>
<dbReference type="STRING" id="35756.GCA_001044155_00257"/>
<dbReference type="Gene3D" id="3.90.1570.30">
    <property type="match status" value="1"/>
</dbReference>
<dbReference type="GO" id="GO:0009035">
    <property type="term" value="F:type I site-specific deoxyribonuclease activity"/>
    <property type="evidence" value="ECO:0007669"/>
    <property type="project" value="UniProtKB-EC"/>
</dbReference>
<dbReference type="Pfam" id="PF07669">
    <property type="entry name" value="Eco57I"/>
    <property type="match status" value="1"/>
</dbReference>
<dbReference type="PROSITE" id="PS00092">
    <property type="entry name" value="N6_MTASE"/>
    <property type="match status" value="1"/>
</dbReference>
<reference evidence="8 9" key="1">
    <citation type="submission" date="2018-06" db="EMBL/GenBank/DDBJ databases">
        <authorList>
            <consortium name="Pathogen Informatics"/>
            <person name="Doyle S."/>
        </authorList>
    </citation>
    <scope>NUCLEOTIDE SEQUENCE [LARGE SCALE GENOMIC DNA]</scope>
    <source>
        <strain evidence="8 9">NCTC11862</strain>
    </source>
</reference>
<accession>A0A376CLW8</accession>
<protein>
    <recommendedName>
        <fullName evidence="1">site-specific DNA-methyltransferase (adenine-specific)</fullName>
        <ecNumber evidence="1">2.1.1.72</ecNumber>
    </recommendedName>
</protein>
<dbReference type="InterPro" id="IPR007409">
    <property type="entry name" value="Restrct_endonuc_type1_HsdR_N"/>
</dbReference>
<evidence type="ECO:0000313" key="8">
    <source>
        <dbReference type="EMBL" id="STC69262.1"/>
    </source>
</evidence>
<gene>
    <name evidence="8" type="ORF">NCTC11862_01047</name>
</gene>